<dbReference type="Pfam" id="PF04082">
    <property type="entry name" value="Fungal_trans"/>
    <property type="match status" value="1"/>
</dbReference>
<feature type="compositionally biased region" description="Low complexity" evidence="3">
    <location>
        <begin position="73"/>
        <end position="89"/>
    </location>
</feature>
<dbReference type="Pfam" id="PF00172">
    <property type="entry name" value="Zn_clus"/>
    <property type="match status" value="1"/>
</dbReference>
<evidence type="ECO:0000259" key="4">
    <source>
        <dbReference type="PROSITE" id="PS50048"/>
    </source>
</evidence>
<feature type="domain" description="Zn(2)-C6 fungal-type" evidence="4">
    <location>
        <begin position="22"/>
        <end position="55"/>
    </location>
</feature>
<dbReference type="InterPro" id="IPR007219">
    <property type="entry name" value="XnlR_reg_dom"/>
</dbReference>
<evidence type="ECO:0000313" key="5">
    <source>
        <dbReference type="EMBL" id="KAI9637787.1"/>
    </source>
</evidence>
<evidence type="ECO:0000256" key="1">
    <source>
        <dbReference type="ARBA" id="ARBA00022723"/>
    </source>
</evidence>
<keyword evidence="2" id="KW-0539">Nucleus</keyword>
<dbReference type="GO" id="GO:0000981">
    <property type="term" value="F:DNA-binding transcription factor activity, RNA polymerase II-specific"/>
    <property type="evidence" value="ECO:0007669"/>
    <property type="project" value="InterPro"/>
</dbReference>
<dbReference type="InterPro" id="IPR036864">
    <property type="entry name" value="Zn2-C6_fun-type_DNA-bd_sf"/>
</dbReference>
<protein>
    <recommendedName>
        <fullName evidence="4">Zn(2)-C6 fungal-type domain-containing protein</fullName>
    </recommendedName>
</protein>
<evidence type="ECO:0000256" key="3">
    <source>
        <dbReference type="SAM" id="MobiDB-lite"/>
    </source>
</evidence>
<dbReference type="EMBL" id="JAKWFO010000003">
    <property type="protein sequence ID" value="KAI9637787.1"/>
    <property type="molecule type" value="Genomic_DNA"/>
</dbReference>
<keyword evidence="6" id="KW-1185">Reference proteome</keyword>
<proteinExistence type="predicted"/>
<dbReference type="SUPFAM" id="SSF57701">
    <property type="entry name" value="Zn2/Cys6 DNA-binding domain"/>
    <property type="match status" value="1"/>
</dbReference>
<dbReference type="Gene3D" id="4.10.240.10">
    <property type="entry name" value="Zn(2)-C6 fungal-type DNA-binding domain"/>
    <property type="match status" value="1"/>
</dbReference>
<dbReference type="CDD" id="cd00067">
    <property type="entry name" value="GAL4"/>
    <property type="match status" value="1"/>
</dbReference>
<dbReference type="InterPro" id="IPR050987">
    <property type="entry name" value="AtrR-like"/>
</dbReference>
<dbReference type="PROSITE" id="PS50048">
    <property type="entry name" value="ZN2_CY6_FUNGAL_2"/>
    <property type="match status" value="1"/>
</dbReference>
<dbReference type="SMART" id="SM00066">
    <property type="entry name" value="GAL4"/>
    <property type="match status" value="1"/>
</dbReference>
<evidence type="ECO:0000313" key="6">
    <source>
        <dbReference type="Proteomes" id="UP001164286"/>
    </source>
</evidence>
<feature type="compositionally biased region" description="Polar residues" evidence="3">
    <location>
        <begin position="91"/>
        <end position="106"/>
    </location>
</feature>
<keyword evidence="1" id="KW-0479">Metal-binding</keyword>
<accession>A0AA38HAM6</accession>
<dbReference type="GO" id="GO:0008270">
    <property type="term" value="F:zinc ion binding"/>
    <property type="evidence" value="ECO:0007669"/>
    <property type="project" value="InterPro"/>
</dbReference>
<dbReference type="GO" id="GO:0003677">
    <property type="term" value="F:DNA binding"/>
    <property type="evidence" value="ECO:0007669"/>
    <property type="project" value="InterPro"/>
</dbReference>
<dbReference type="RefSeq" id="XP_052947564.1">
    <property type="nucleotide sequence ID" value="XM_053091861.1"/>
</dbReference>
<dbReference type="CDD" id="cd12148">
    <property type="entry name" value="fungal_TF_MHR"/>
    <property type="match status" value="1"/>
</dbReference>
<dbReference type="GeneID" id="77731066"/>
<feature type="region of interest" description="Disordered" evidence="3">
    <location>
        <begin position="55"/>
        <end position="116"/>
    </location>
</feature>
<dbReference type="Proteomes" id="UP001164286">
    <property type="component" value="Unassembled WGS sequence"/>
</dbReference>
<dbReference type="PANTHER" id="PTHR46910:SF1">
    <property type="entry name" value="MISCELLANEOUS ZN(II)2CYS6 TRANSCRIPTION FACTOR (EUROFUNG)-RELATED"/>
    <property type="match status" value="1"/>
</dbReference>
<name>A0AA38HAM6_9TREE</name>
<dbReference type="GO" id="GO:0006351">
    <property type="term" value="P:DNA-templated transcription"/>
    <property type="evidence" value="ECO:0007669"/>
    <property type="project" value="InterPro"/>
</dbReference>
<organism evidence="5 6">
    <name type="scientific">Dioszegia hungarica</name>
    <dbReference type="NCBI Taxonomy" id="4972"/>
    <lineage>
        <taxon>Eukaryota</taxon>
        <taxon>Fungi</taxon>
        <taxon>Dikarya</taxon>
        <taxon>Basidiomycota</taxon>
        <taxon>Agaricomycotina</taxon>
        <taxon>Tremellomycetes</taxon>
        <taxon>Tremellales</taxon>
        <taxon>Bulleribasidiaceae</taxon>
        <taxon>Dioszegia</taxon>
    </lineage>
</organism>
<comment type="caution">
    <text evidence="5">The sequence shown here is derived from an EMBL/GenBank/DDBJ whole genome shotgun (WGS) entry which is preliminary data.</text>
</comment>
<sequence length="677" mass="74473">MSEAPQAIHEQATGSITRVGKACEPCRIRKTRCNISNQAVCSECIKREIQSECKIREKARPNRPTSLKPKSNPAPRSPSHPVSAPAPHSLLEQTSIPHAGPSTWSTPARAGPVELPGGQMSASAMVEAILEEQVRIRYGHTISVGMPPENIFKARHSRYLNLGEIGLDPSSPGSLTQAQRWINTHFRAIHHSTPFLHLPHVLGIATKLFSAGMDDIANDELALLYAVLALGSLREQTYDSETGEYRTLATSMTINDLLLGFGASPLSDQPGSFQSGSVAQSLFRLAQEELEQADQPSETAVQALFLLHMFVSNTSMGRRSRDYVARAVMMSHELGLNRRLPSSSSRMDEHAVRRRAMLYLYVYFSDVYLSALESHPPLIKRHDYDPDVFAPIYQAPSNGIDTPSGTPISGLRDFVDLVTSIGGVLERLHTGYHAESTASIELVLQLDKEMEDLRERLGKTTFDPDIRPDVTMPVEKRTAAAGSLLRQIHYNWSRIALRAPSLRHPLLRHSSLAICARSALSILLFHQQVIGAGILNLPWMQLRRIATSIYIVFVALWTGEVTHADAEAAVANTLKVLCVIGTRWKSATTLARTVVQLADESGLVFEKPQEEPLRLDQTMPIQNGNMGVSWDMIGSLGPVAPVQENFGAVGDPILDWGALGADADMFSSWQALHQPPW</sequence>
<dbReference type="AlphaFoldDB" id="A0AA38HAM6"/>
<dbReference type="InterPro" id="IPR001138">
    <property type="entry name" value="Zn2Cys6_DnaBD"/>
</dbReference>
<evidence type="ECO:0000256" key="2">
    <source>
        <dbReference type="ARBA" id="ARBA00023242"/>
    </source>
</evidence>
<gene>
    <name evidence="5" type="ORF">MKK02DRAFT_42158</name>
</gene>
<reference evidence="5" key="1">
    <citation type="journal article" date="2022" name="G3 (Bethesda)">
        <title>High quality genome of the basidiomycete yeast Dioszegia hungarica PDD-24b-2 isolated from cloud water.</title>
        <authorList>
            <person name="Jarrige D."/>
            <person name="Haridas S."/>
            <person name="Bleykasten-Grosshans C."/>
            <person name="Joly M."/>
            <person name="Nadalig T."/>
            <person name="Sancelme M."/>
            <person name="Vuilleumier S."/>
            <person name="Grigoriev I.V."/>
            <person name="Amato P."/>
            <person name="Bringel F."/>
        </authorList>
    </citation>
    <scope>NUCLEOTIDE SEQUENCE</scope>
    <source>
        <strain evidence="5">PDD-24b-2</strain>
    </source>
</reference>
<dbReference type="PROSITE" id="PS00463">
    <property type="entry name" value="ZN2_CY6_FUNGAL_1"/>
    <property type="match status" value="1"/>
</dbReference>
<dbReference type="PANTHER" id="PTHR46910">
    <property type="entry name" value="TRANSCRIPTION FACTOR PDR1"/>
    <property type="match status" value="1"/>
</dbReference>